<name>A0ABP9SAJ9_9ACTN</name>
<proteinExistence type="predicted"/>
<evidence type="ECO:0000313" key="4">
    <source>
        <dbReference type="EMBL" id="GAA5192891.1"/>
    </source>
</evidence>
<dbReference type="RefSeq" id="WP_345634118.1">
    <property type="nucleotide sequence ID" value="NZ_BAABJQ010000018.1"/>
</dbReference>
<evidence type="ECO:0000256" key="1">
    <source>
        <dbReference type="SAM" id="MobiDB-lite"/>
    </source>
</evidence>
<dbReference type="InterPro" id="IPR025164">
    <property type="entry name" value="Toastrack_DUF4097"/>
</dbReference>
<feature type="domain" description="DUF4097" evidence="3">
    <location>
        <begin position="104"/>
        <end position="219"/>
    </location>
</feature>
<feature type="region of interest" description="Disordered" evidence="1">
    <location>
        <begin position="200"/>
        <end position="229"/>
    </location>
</feature>
<keyword evidence="5" id="KW-1185">Reference proteome</keyword>
<feature type="signal peptide" evidence="2">
    <location>
        <begin position="1"/>
        <end position="23"/>
    </location>
</feature>
<sequence>MRRATLALSATAVMLIASGWAVAGCSISTSTDVRSYEVTGDIGSLSVRDPAGKVEVTVGAGPVVVTETARYSNHAPRTSHRTDSATLRLVDDGCPGVSGHCEVDYQVRVPAATSVNINASAGRVALTGLAGDLNITSSAGEIEGTRLTSASTTVHGEVGRVRLRYSAPPTSVTVTADAGEIDIRVPGDGSYSVDARADAGKTTVSVPRDPASTRRISAHSAAGKITIDS</sequence>
<organism evidence="4 5">
    <name type="scientific">Rugosimonospora acidiphila</name>
    <dbReference type="NCBI Taxonomy" id="556531"/>
    <lineage>
        <taxon>Bacteria</taxon>
        <taxon>Bacillati</taxon>
        <taxon>Actinomycetota</taxon>
        <taxon>Actinomycetes</taxon>
        <taxon>Micromonosporales</taxon>
        <taxon>Micromonosporaceae</taxon>
        <taxon>Rugosimonospora</taxon>
    </lineage>
</organism>
<dbReference type="Pfam" id="PF13349">
    <property type="entry name" value="DUF4097"/>
    <property type="match status" value="1"/>
</dbReference>
<protein>
    <recommendedName>
        <fullName evidence="3">DUF4097 domain-containing protein</fullName>
    </recommendedName>
</protein>
<accession>A0ABP9SAJ9</accession>
<gene>
    <name evidence="4" type="ORF">GCM10023322_53470</name>
</gene>
<comment type="caution">
    <text evidence="4">The sequence shown here is derived from an EMBL/GenBank/DDBJ whole genome shotgun (WGS) entry which is preliminary data.</text>
</comment>
<keyword evidence="2" id="KW-0732">Signal</keyword>
<dbReference type="PROSITE" id="PS51257">
    <property type="entry name" value="PROKAR_LIPOPROTEIN"/>
    <property type="match status" value="1"/>
</dbReference>
<dbReference type="Proteomes" id="UP001501570">
    <property type="component" value="Unassembled WGS sequence"/>
</dbReference>
<dbReference type="EMBL" id="BAABJQ010000018">
    <property type="protein sequence ID" value="GAA5192891.1"/>
    <property type="molecule type" value="Genomic_DNA"/>
</dbReference>
<reference evidence="5" key="1">
    <citation type="journal article" date="2019" name="Int. J. Syst. Evol. Microbiol.">
        <title>The Global Catalogue of Microorganisms (GCM) 10K type strain sequencing project: providing services to taxonomists for standard genome sequencing and annotation.</title>
        <authorList>
            <consortium name="The Broad Institute Genomics Platform"/>
            <consortium name="The Broad Institute Genome Sequencing Center for Infectious Disease"/>
            <person name="Wu L."/>
            <person name="Ma J."/>
        </authorList>
    </citation>
    <scope>NUCLEOTIDE SEQUENCE [LARGE SCALE GENOMIC DNA]</scope>
    <source>
        <strain evidence="5">JCM 18304</strain>
    </source>
</reference>
<evidence type="ECO:0000313" key="5">
    <source>
        <dbReference type="Proteomes" id="UP001501570"/>
    </source>
</evidence>
<evidence type="ECO:0000256" key="2">
    <source>
        <dbReference type="SAM" id="SignalP"/>
    </source>
</evidence>
<feature type="chain" id="PRO_5047437368" description="DUF4097 domain-containing protein" evidence="2">
    <location>
        <begin position="24"/>
        <end position="229"/>
    </location>
</feature>
<dbReference type="Gene3D" id="2.160.20.120">
    <property type="match status" value="1"/>
</dbReference>
<evidence type="ECO:0000259" key="3">
    <source>
        <dbReference type="Pfam" id="PF13349"/>
    </source>
</evidence>